<dbReference type="PANTHER" id="PTHR41335">
    <property type="entry name" value="MEMBRANE PROTEIN-RELATED"/>
    <property type="match status" value="1"/>
</dbReference>
<feature type="transmembrane region" description="Helical" evidence="5">
    <location>
        <begin position="21"/>
        <end position="41"/>
    </location>
</feature>
<sequence length="105" mass="12239">MFSYILRMKSYWNNLNLFGKIKLVLMLLLGVVVLVFIFQNLDEVTLTFVTYQFKVPLSLILLLIGVFGYLFARVTDIASFSKKNKEIKSLQQEIKNLKESQIKNN</sequence>
<name>A0A1I6Y5D5_9FLAO</name>
<keyword evidence="8" id="KW-1185">Reference proteome</keyword>
<dbReference type="Proteomes" id="UP000236454">
    <property type="component" value="Unassembled WGS sequence"/>
</dbReference>
<accession>A0A1I6Y5D5</accession>
<feature type="domain" description="Lipopolysaccharide assembly protein A" evidence="6">
    <location>
        <begin position="39"/>
        <end position="100"/>
    </location>
</feature>
<keyword evidence="3 5" id="KW-1133">Transmembrane helix</keyword>
<dbReference type="STRING" id="477690.SAMN05216474_0650"/>
<gene>
    <name evidence="7" type="ORF">SAMN05216474_0650</name>
</gene>
<dbReference type="PANTHER" id="PTHR41335:SF1">
    <property type="entry name" value="MEMBRANE PROTEIN"/>
    <property type="match status" value="1"/>
</dbReference>
<evidence type="ECO:0000256" key="5">
    <source>
        <dbReference type="SAM" id="Phobius"/>
    </source>
</evidence>
<dbReference type="InterPro" id="IPR010445">
    <property type="entry name" value="LapA_dom"/>
</dbReference>
<reference evidence="7 8" key="1">
    <citation type="submission" date="2016-10" db="EMBL/GenBank/DDBJ databases">
        <authorList>
            <person name="de Groot N.N."/>
        </authorList>
    </citation>
    <scope>NUCLEOTIDE SEQUENCE [LARGE SCALE GENOMIC DNA]</scope>
    <source>
        <strain evidence="7 8">CGMCC 1.7005</strain>
    </source>
</reference>
<protein>
    <submittedName>
        <fullName evidence="7">Uncharacterized integral membrane protein</fullName>
    </submittedName>
</protein>
<evidence type="ECO:0000256" key="4">
    <source>
        <dbReference type="ARBA" id="ARBA00023136"/>
    </source>
</evidence>
<dbReference type="Pfam" id="PF06305">
    <property type="entry name" value="LapA_dom"/>
    <property type="match status" value="1"/>
</dbReference>
<keyword evidence="1" id="KW-1003">Cell membrane</keyword>
<keyword evidence="2 5" id="KW-0812">Transmembrane</keyword>
<dbReference type="GO" id="GO:0005886">
    <property type="term" value="C:plasma membrane"/>
    <property type="evidence" value="ECO:0007669"/>
    <property type="project" value="InterPro"/>
</dbReference>
<dbReference type="AlphaFoldDB" id="A0A1I6Y5D5"/>
<feature type="transmembrane region" description="Helical" evidence="5">
    <location>
        <begin position="53"/>
        <end position="72"/>
    </location>
</feature>
<proteinExistence type="predicted"/>
<organism evidence="7 8">
    <name type="scientific">Lishizhenia tianjinensis</name>
    <dbReference type="NCBI Taxonomy" id="477690"/>
    <lineage>
        <taxon>Bacteria</taxon>
        <taxon>Pseudomonadati</taxon>
        <taxon>Bacteroidota</taxon>
        <taxon>Flavobacteriia</taxon>
        <taxon>Flavobacteriales</taxon>
        <taxon>Crocinitomicaceae</taxon>
        <taxon>Lishizhenia</taxon>
    </lineage>
</organism>
<dbReference type="EMBL" id="FPAS01000001">
    <property type="protein sequence ID" value="SFT45334.1"/>
    <property type="molecule type" value="Genomic_DNA"/>
</dbReference>
<evidence type="ECO:0000313" key="7">
    <source>
        <dbReference type="EMBL" id="SFT45334.1"/>
    </source>
</evidence>
<keyword evidence="4 5" id="KW-0472">Membrane</keyword>
<evidence type="ECO:0000256" key="2">
    <source>
        <dbReference type="ARBA" id="ARBA00022692"/>
    </source>
</evidence>
<evidence type="ECO:0000313" key="8">
    <source>
        <dbReference type="Proteomes" id="UP000236454"/>
    </source>
</evidence>
<evidence type="ECO:0000256" key="3">
    <source>
        <dbReference type="ARBA" id="ARBA00022989"/>
    </source>
</evidence>
<evidence type="ECO:0000256" key="1">
    <source>
        <dbReference type="ARBA" id="ARBA00022475"/>
    </source>
</evidence>
<evidence type="ECO:0000259" key="6">
    <source>
        <dbReference type="Pfam" id="PF06305"/>
    </source>
</evidence>